<evidence type="ECO:0000256" key="2">
    <source>
        <dbReference type="ARBA" id="ARBA00022691"/>
    </source>
</evidence>
<dbReference type="Proteomes" id="UP000646659">
    <property type="component" value="Unassembled WGS sequence"/>
</dbReference>
<dbReference type="EMBL" id="QKOF01000006">
    <property type="protein sequence ID" value="MBE2900173.1"/>
    <property type="molecule type" value="Genomic_DNA"/>
</dbReference>
<dbReference type="Gene3D" id="3.20.20.70">
    <property type="entry name" value="Aldolase class I"/>
    <property type="match status" value="1"/>
</dbReference>
<feature type="binding site" evidence="8">
    <location>
        <position position="77"/>
    </location>
    <ligand>
        <name>S-adenosyl-L-methionine</name>
        <dbReference type="ChEBI" id="CHEBI:59789"/>
    </ligand>
</feature>
<evidence type="ECO:0000259" key="9">
    <source>
        <dbReference type="PROSITE" id="PS51918"/>
    </source>
</evidence>
<feature type="binding site" evidence="8">
    <location>
        <position position="40"/>
    </location>
    <ligand>
        <name>Mg(2+)</name>
        <dbReference type="ChEBI" id="CHEBI:18420"/>
    </ligand>
</feature>
<evidence type="ECO:0000256" key="6">
    <source>
        <dbReference type="ARBA" id="ARBA00023014"/>
    </source>
</evidence>
<evidence type="ECO:0000256" key="7">
    <source>
        <dbReference type="ARBA" id="ARBA00023239"/>
    </source>
</evidence>
<feature type="binding site" evidence="8">
    <location>
        <begin position="12"/>
        <end position="14"/>
    </location>
    <ligand>
        <name>substrate</name>
    </ligand>
</feature>
<comment type="catalytic activity">
    <reaction evidence="8">
        <text>6-carboxy-5,6,7,8-tetrahydropterin + H(+) = 7-carboxy-7-carbaguanine + NH4(+)</text>
        <dbReference type="Rhea" id="RHEA:27974"/>
        <dbReference type="ChEBI" id="CHEBI:15378"/>
        <dbReference type="ChEBI" id="CHEBI:28938"/>
        <dbReference type="ChEBI" id="CHEBI:61032"/>
        <dbReference type="ChEBI" id="CHEBI:61036"/>
        <dbReference type="EC" id="4.3.99.3"/>
    </reaction>
</comment>
<dbReference type="GO" id="GO:0000287">
    <property type="term" value="F:magnesium ion binding"/>
    <property type="evidence" value="ECO:0007669"/>
    <property type="project" value="UniProtKB-UniRule"/>
</dbReference>
<sequence>MRAPIVEVFSSIQGEGLLVGKRQVFVRFAGCNLNCSYCDTPESRDPAAGRLLTVPELKDIVEGLITPDFHSISITGGEPLLYPDFICEFLEEIPHRTLLETNGSLPRNAEMISHLLDYASVDIKMAEHFSDNLGSNTTESDISGPGDVIEREIQVINILISRGVDTYCKVVVMPTTGADYMGALAKRVLEGVDEPEKLSMVIQPCSPPEQWAQYTPRLLEMSQEAGKYMDVYVIPQMHRALGLR</sequence>
<keyword evidence="5 8" id="KW-0408">Iron</keyword>
<dbReference type="InterPro" id="IPR013785">
    <property type="entry name" value="Aldolase_TIM"/>
</dbReference>
<keyword evidence="1 8" id="KW-0004">4Fe-4S</keyword>
<feature type="binding site" evidence="8">
    <location>
        <begin position="37"/>
        <end position="39"/>
    </location>
    <ligand>
        <name>S-adenosyl-L-methionine</name>
        <dbReference type="ChEBI" id="CHEBI:59789"/>
    </ligand>
</feature>
<evidence type="ECO:0000313" key="10">
    <source>
        <dbReference type="EMBL" id="MBE2900173.1"/>
    </source>
</evidence>
<dbReference type="UniPathway" id="UPA00391"/>
<dbReference type="GO" id="GO:0051539">
    <property type="term" value="F:4 iron, 4 sulfur cluster binding"/>
    <property type="evidence" value="ECO:0007669"/>
    <property type="project" value="UniProtKB-UniRule"/>
</dbReference>
<comment type="subunit">
    <text evidence="8">Homodimer.</text>
</comment>
<keyword evidence="7 8" id="KW-0456">Lyase</keyword>
<evidence type="ECO:0000256" key="1">
    <source>
        <dbReference type="ARBA" id="ARBA00022485"/>
    </source>
</evidence>
<comment type="cofactor">
    <cofactor evidence="8">
        <name>[4Fe-4S] cluster</name>
        <dbReference type="ChEBI" id="CHEBI:49883"/>
    </cofactor>
    <text evidence="8">Binds 1 [4Fe-4S] cluster. The cluster is coordinated with 3 cysteines and an exchangeable S-adenosyl-L-methionine.</text>
</comment>
<dbReference type="SUPFAM" id="SSF102114">
    <property type="entry name" value="Radical SAM enzymes"/>
    <property type="match status" value="1"/>
</dbReference>
<dbReference type="GO" id="GO:0016840">
    <property type="term" value="F:carbon-nitrogen lyase activity"/>
    <property type="evidence" value="ECO:0007669"/>
    <property type="project" value="UniProtKB-UniRule"/>
</dbReference>
<dbReference type="CDD" id="cd01335">
    <property type="entry name" value="Radical_SAM"/>
    <property type="match status" value="1"/>
</dbReference>
<comment type="caution">
    <text evidence="10">The sequence shown here is derived from an EMBL/GenBank/DDBJ whole genome shotgun (WGS) entry which is preliminary data.</text>
</comment>
<comment type="pathway">
    <text evidence="8">Purine metabolism; 7-cyano-7-deazaguanine biosynthesis.</text>
</comment>
<feature type="binding site" evidence="8">
    <location>
        <position position="27"/>
    </location>
    <ligand>
        <name>substrate</name>
    </ligand>
</feature>
<feature type="domain" description="Radical SAM core" evidence="9">
    <location>
        <begin position="18"/>
        <end position="244"/>
    </location>
</feature>
<keyword evidence="4 8" id="KW-0460">Magnesium</keyword>
<dbReference type="PANTHER" id="PTHR42836:SF1">
    <property type="entry name" value="7-CARBOXY-7-DEAZAGUANINE SYNTHASE"/>
    <property type="match status" value="1"/>
</dbReference>
<dbReference type="InterPro" id="IPR058240">
    <property type="entry name" value="rSAM_sf"/>
</dbReference>
<comment type="function">
    <text evidence="8">Catalyzes the complex heterocyclic radical-mediated conversion of 6-carboxy-5,6,7,8-tetrahydropterin (CPH4) to 7-carboxy-7-deazaguanine (CDG), a step common to the biosynthetic pathways of all 7-deazapurine-containing compounds.</text>
</comment>
<dbReference type="SFLD" id="SFLDS00029">
    <property type="entry name" value="Radical_SAM"/>
    <property type="match status" value="1"/>
</dbReference>
<protein>
    <recommendedName>
        <fullName evidence="8">7-carboxy-7-deazaguanine synthase</fullName>
        <shortName evidence="8">CDG synthase</shortName>
        <ecNumber evidence="8">4.3.99.3</ecNumber>
    </recommendedName>
    <alternativeName>
        <fullName evidence="8">Archaeosine biosynthesis protein QueE</fullName>
    </alternativeName>
</protein>
<accession>A0A842YQG3</accession>
<keyword evidence="6 8" id="KW-0411">Iron-sulfur</keyword>
<reference evidence="10" key="1">
    <citation type="submission" date="2018-06" db="EMBL/GenBank/DDBJ databases">
        <title>Draft genome sequence of Methanothermobacter thermautotrophicus Strain WHS, a thermophilic, hydrogenotrophic methanogen isolated from Washburn Hot Springs in Yellowstone National Park, USA.</title>
        <authorList>
            <person name="Mckay L.J."/>
            <person name="Klingelsmith K."/>
            <person name="Inskeep W.P."/>
            <person name="Fields M.W."/>
        </authorList>
    </citation>
    <scope>NUCLEOTIDE SEQUENCE</scope>
    <source>
        <strain evidence="10">WHS</strain>
    </source>
</reference>
<dbReference type="Pfam" id="PF04055">
    <property type="entry name" value="Radical_SAM"/>
    <property type="match status" value="1"/>
</dbReference>
<dbReference type="InterPro" id="IPR024924">
    <property type="entry name" value="7-CO-7-deazaguanine_synth-like"/>
</dbReference>
<feature type="binding site" evidence="8">
    <location>
        <position position="38"/>
    </location>
    <ligand>
        <name>[4Fe-4S] cluster</name>
        <dbReference type="ChEBI" id="CHEBI:49883"/>
        <note>4Fe-4S-S-AdoMet</note>
    </ligand>
</feature>
<dbReference type="GO" id="GO:1904047">
    <property type="term" value="F:S-adenosyl-L-methionine binding"/>
    <property type="evidence" value="ECO:0007669"/>
    <property type="project" value="UniProtKB-UniRule"/>
</dbReference>
<dbReference type="RefSeq" id="WP_192961957.1">
    <property type="nucleotide sequence ID" value="NZ_QKOF01000006.1"/>
</dbReference>
<evidence type="ECO:0000313" key="11">
    <source>
        <dbReference type="Proteomes" id="UP000646659"/>
    </source>
</evidence>
<proteinExistence type="inferred from homology"/>
<comment type="cofactor">
    <cofactor evidence="8">
        <name>S-adenosyl-L-methionine</name>
        <dbReference type="ChEBI" id="CHEBI:59789"/>
    </cofactor>
    <text evidence="8">Binds 1 S-adenosyl-L-methionine per subunit.</text>
</comment>
<feature type="binding site" evidence="8">
    <location>
        <position position="75"/>
    </location>
    <ligand>
        <name>substrate</name>
    </ligand>
</feature>
<feature type="binding site" evidence="8">
    <location>
        <position position="35"/>
    </location>
    <ligand>
        <name>[4Fe-4S] cluster</name>
        <dbReference type="ChEBI" id="CHEBI:49883"/>
        <note>4Fe-4S-S-AdoMet</note>
    </ligand>
</feature>
<dbReference type="HAMAP" id="MF_00917">
    <property type="entry name" value="QueE"/>
    <property type="match status" value="1"/>
</dbReference>
<dbReference type="OrthoDB" id="7980at2157"/>
<dbReference type="InterPro" id="IPR007197">
    <property type="entry name" value="rSAM"/>
</dbReference>
<evidence type="ECO:0000256" key="8">
    <source>
        <dbReference type="HAMAP-Rule" id="MF_00917"/>
    </source>
</evidence>
<gene>
    <name evidence="8" type="primary">queE</name>
    <name evidence="10" type="ORF">DNK57_05060</name>
</gene>
<dbReference type="EC" id="4.3.99.3" evidence="8"/>
<keyword evidence="3 8" id="KW-0479">Metal-binding</keyword>
<dbReference type="PIRSF" id="PIRSF000370">
    <property type="entry name" value="QueE"/>
    <property type="match status" value="1"/>
</dbReference>
<evidence type="ECO:0000256" key="3">
    <source>
        <dbReference type="ARBA" id="ARBA00022723"/>
    </source>
</evidence>
<comment type="caution">
    <text evidence="8">Lacks conserved residue(s) required for the propagation of feature annotation.</text>
</comment>
<keyword evidence="2 8" id="KW-0949">S-adenosyl-L-methionine</keyword>
<dbReference type="AlphaFoldDB" id="A0A842YQG3"/>
<organism evidence="10 11">
    <name type="scientific">Methanothermobacter thermautotrophicus</name>
    <name type="common">Methanobacterium thermoformicicum</name>
    <dbReference type="NCBI Taxonomy" id="145262"/>
    <lineage>
        <taxon>Archaea</taxon>
        <taxon>Methanobacteriati</taxon>
        <taxon>Methanobacteriota</taxon>
        <taxon>Methanomada group</taxon>
        <taxon>Methanobacteria</taxon>
        <taxon>Methanobacteriales</taxon>
        <taxon>Methanobacteriaceae</taxon>
        <taxon>Methanothermobacter</taxon>
    </lineage>
</organism>
<comment type="cofactor">
    <cofactor evidence="8">
        <name>Mg(2+)</name>
        <dbReference type="ChEBI" id="CHEBI:18420"/>
    </cofactor>
</comment>
<feature type="binding site" evidence="8">
    <location>
        <position position="31"/>
    </location>
    <ligand>
        <name>[4Fe-4S] cluster</name>
        <dbReference type="ChEBI" id="CHEBI:49883"/>
        <note>4Fe-4S-S-AdoMet</note>
    </ligand>
</feature>
<evidence type="ECO:0000256" key="5">
    <source>
        <dbReference type="ARBA" id="ARBA00023004"/>
    </source>
</evidence>
<comment type="similarity">
    <text evidence="8">Belongs to the radical SAM superfamily. 7-carboxy-7-deazaguanine synthase family.</text>
</comment>
<dbReference type="PROSITE" id="PS51918">
    <property type="entry name" value="RADICAL_SAM"/>
    <property type="match status" value="1"/>
</dbReference>
<name>A0A842YQG3_METTF</name>
<evidence type="ECO:0000256" key="4">
    <source>
        <dbReference type="ARBA" id="ARBA00022842"/>
    </source>
</evidence>
<dbReference type="PANTHER" id="PTHR42836">
    <property type="entry name" value="7-CARBOXY-7-DEAZAGUANINE SYNTHASE"/>
    <property type="match status" value="1"/>
</dbReference>